<accession>A0AAV2LTD6</accession>
<name>A0AAV2LTD6_KNICA</name>
<organism evidence="1 2">
    <name type="scientific">Knipowitschia caucasica</name>
    <name type="common">Caucasian dwarf goby</name>
    <name type="synonym">Pomatoschistus caucasicus</name>
    <dbReference type="NCBI Taxonomy" id="637954"/>
    <lineage>
        <taxon>Eukaryota</taxon>
        <taxon>Metazoa</taxon>
        <taxon>Chordata</taxon>
        <taxon>Craniata</taxon>
        <taxon>Vertebrata</taxon>
        <taxon>Euteleostomi</taxon>
        <taxon>Actinopterygii</taxon>
        <taxon>Neopterygii</taxon>
        <taxon>Teleostei</taxon>
        <taxon>Neoteleostei</taxon>
        <taxon>Acanthomorphata</taxon>
        <taxon>Gobiaria</taxon>
        <taxon>Gobiiformes</taxon>
        <taxon>Gobioidei</taxon>
        <taxon>Gobiidae</taxon>
        <taxon>Gobiinae</taxon>
        <taxon>Knipowitschia</taxon>
    </lineage>
</organism>
<protein>
    <submittedName>
        <fullName evidence="1">Uncharacterized protein</fullName>
    </submittedName>
</protein>
<evidence type="ECO:0000313" key="2">
    <source>
        <dbReference type="Proteomes" id="UP001497482"/>
    </source>
</evidence>
<gene>
    <name evidence="1" type="ORF">KC01_LOCUS31443</name>
</gene>
<dbReference type="Proteomes" id="UP001497482">
    <property type="component" value="Chromosome 4"/>
</dbReference>
<dbReference type="AlphaFoldDB" id="A0AAV2LTD6"/>
<keyword evidence="2" id="KW-1185">Reference proteome</keyword>
<reference evidence="1 2" key="1">
    <citation type="submission" date="2024-04" db="EMBL/GenBank/DDBJ databases">
        <authorList>
            <person name="Waldvogel A.-M."/>
            <person name="Schoenle A."/>
        </authorList>
    </citation>
    <scope>NUCLEOTIDE SEQUENCE [LARGE SCALE GENOMIC DNA]</scope>
</reference>
<proteinExistence type="predicted"/>
<evidence type="ECO:0000313" key="1">
    <source>
        <dbReference type="EMBL" id="CAL1603828.1"/>
    </source>
</evidence>
<dbReference type="EMBL" id="OZ035826">
    <property type="protein sequence ID" value="CAL1603828.1"/>
    <property type="molecule type" value="Genomic_DNA"/>
</dbReference>
<sequence>MLLLPLTPSIRPHGAMTRVCAARRAAEELEERGGLYHQLRGEASGKHSHTVLFYTSKSHSSILRTGFLLRGTELSGVMQVKAVILRGW</sequence>